<protein>
    <submittedName>
        <fullName evidence="1">Protein YKL068W-A</fullName>
    </submittedName>
</protein>
<evidence type="ECO:0000313" key="2">
    <source>
        <dbReference type="Proteomes" id="UP000422736"/>
    </source>
</evidence>
<organism evidence="1 2">
    <name type="scientific">Kluyveromyces marxianus</name>
    <name type="common">Yeast</name>
    <name type="synonym">Candida kefyr</name>
    <dbReference type="NCBI Taxonomy" id="4911"/>
    <lineage>
        <taxon>Eukaryota</taxon>
        <taxon>Fungi</taxon>
        <taxon>Dikarya</taxon>
        <taxon>Ascomycota</taxon>
        <taxon>Saccharomycotina</taxon>
        <taxon>Saccharomycetes</taxon>
        <taxon>Saccharomycetales</taxon>
        <taxon>Saccharomycetaceae</taxon>
        <taxon>Kluyveromyces</taxon>
    </lineage>
</organism>
<reference evidence="1 2" key="1">
    <citation type="submission" date="2016-03" db="EMBL/GenBank/DDBJ databases">
        <title>How can Kluyveromyces marxianus grow so fast - potential evolutionary course in Saccharomyces Complex revealed by comparative genomics.</title>
        <authorList>
            <person name="Mo W."/>
            <person name="Lu W."/>
            <person name="Yang X."/>
            <person name="Qi J."/>
            <person name="Lv H."/>
        </authorList>
    </citation>
    <scope>NUCLEOTIDE SEQUENCE [LARGE SCALE GENOMIC DNA]</scope>
    <source>
        <strain evidence="1 2">FIM1</strain>
    </source>
</reference>
<evidence type="ECO:0000313" key="1">
    <source>
        <dbReference type="EMBL" id="QGN16059.1"/>
    </source>
</evidence>
<gene>
    <name evidence="1" type="ORF">FIM1_2759</name>
</gene>
<sequence length="79" mass="8972">MFTDITSKARETQQLTPVVVQCFKNTDTKPRSTPELDNSYYDSDEEEDLIVDLTTGSLKPIKLKSYLIMNEVINGLESL</sequence>
<dbReference type="Proteomes" id="UP000422736">
    <property type="component" value="Chromosome 4"/>
</dbReference>
<name>A0ABX6EWD8_KLUMA</name>
<dbReference type="EMBL" id="CP015057">
    <property type="protein sequence ID" value="QGN16059.1"/>
    <property type="molecule type" value="Genomic_DNA"/>
</dbReference>
<accession>A0ABX6EWD8</accession>
<proteinExistence type="predicted"/>
<reference evidence="1 2" key="2">
    <citation type="submission" date="2019-11" db="EMBL/GenBank/DDBJ databases">
        <authorList>
            <person name="Lu H."/>
        </authorList>
    </citation>
    <scope>NUCLEOTIDE SEQUENCE [LARGE SCALE GENOMIC DNA]</scope>
    <source>
        <strain evidence="1 2">FIM1</strain>
    </source>
</reference>
<keyword evidence="2" id="KW-1185">Reference proteome</keyword>